<feature type="region of interest" description="Disordered" evidence="1">
    <location>
        <begin position="1"/>
        <end position="109"/>
    </location>
</feature>
<dbReference type="EMBL" id="JANPWB010000009">
    <property type="protein sequence ID" value="KAJ1150167.1"/>
    <property type="molecule type" value="Genomic_DNA"/>
</dbReference>
<feature type="compositionally biased region" description="Basic and acidic residues" evidence="1">
    <location>
        <begin position="1"/>
        <end position="15"/>
    </location>
</feature>
<comment type="caution">
    <text evidence="2">The sequence shown here is derived from an EMBL/GenBank/DDBJ whole genome shotgun (WGS) entry which is preliminary data.</text>
</comment>
<keyword evidence="3" id="KW-1185">Reference proteome</keyword>
<protein>
    <submittedName>
        <fullName evidence="2">Uncharacterized protein</fullName>
    </submittedName>
</protein>
<name>A0AAV7REZ7_PLEWA</name>
<evidence type="ECO:0000313" key="2">
    <source>
        <dbReference type="EMBL" id="KAJ1150167.1"/>
    </source>
</evidence>
<evidence type="ECO:0000256" key="1">
    <source>
        <dbReference type="SAM" id="MobiDB-lite"/>
    </source>
</evidence>
<proteinExistence type="predicted"/>
<evidence type="ECO:0000313" key="3">
    <source>
        <dbReference type="Proteomes" id="UP001066276"/>
    </source>
</evidence>
<reference evidence="2" key="1">
    <citation type="journal article" date="2022" name="bioRxiv">
        <title>Sequencing and chromosome-scale assembly of the giantPleurodeles waltlgenome.</title>
        <authorList>
            <person name="Brown T."/>
            <person name="Elewa A."/>
            <person name="Iarovenko S."/>
            <person name="Subramanian E."/>
            <person name="Araus A.J."/>
            <person name="Petzold A."/>
            <person name="Susuki M."/>
            <person name="Suzuki K.-i.T."/>
            <person name="Hayashi T."/>
            <person name="Toyoda A."/>
            <person name="Oliveira C."/>
            <person name="Osipova E."/>
            <person name="Leigh N.D."/>
            <person name="Simon A."/>
            <person name="Yun M.H."/>
        </authorList>
    </citation>
    <scope>NUCLEOTIDE SEQUENCE</scope>
    <source>
        <strain evidence="2">20211129_DDA</strain>
        <tissue evidence="2">Liver</tissue>
    </source>
</reference>
<dbReference type="AlphaFoldDB" id="A0AAV7REZ7"/>
<dbReference type="Proteomes" id="UP001066276">
    <property type="component" value="Chromosome 5"/>
</dbReference>
<gene>
    <name evidence="2" type="ORF">NDU88_002964</name>
</gene>
<accession>A0AAV7REZ7</accession>
<sequence length="109" mass="11760">MPQEARDWLDVRDGPTHNGVPWGSRPGSGWPRSQGPWRRKAAPTAEEIRAEQQRATVAVANLSGGEASPRSTGLHREDRGSDTDARLESSTALSVEMPVVTTGTSKDII</sequence>
<organism evidence="2 3">
    <name type="scientific">Pleurodeles waltl</name>
    <name type="common">Iberian ribbed newt</name>
    <dbReference type="NCBI Taxonomy" id="8319"/>
    <lineage>
        <taxon>Eukaryota</taxon>
        <taxon>Metazoa</taxon>
        <taxon>Chordata</taxon>
        <taxon>Craniata</taxon>
        <taxon>Vertebrata</taxon>
        <taxon>Euteleostomi</taxon>
        <taxon>Amphibia</taxon>
        <taxon>Batrachia</taxon>
        <taxon>Caudata</taxon>
        <taxon>Salamandroidea</taxon>
        <taxon>Salamandridae</taxon>
        <taxon>Pleurodelinae</taxon>
        <taxon>Pleurodeles</taxon>
    </lineage>
</organism>
<feature type="compositionally biased region" description="Basic and acidic residues" evidence="1">
    <location>
        <begin position="74"/>
        <end position="87"/>
    </location>
</feature>